<comment type="caution">
    <text evidence="1">The sequence shown here is derived from an EMBL/GenBank/DDBJ whole genome shotgun (WGS) entry which is preliminary data.</text>
</comment>
<keyword evidence="2" id="KW-1185">Reference proteome</keyword>
<proteinExistence type="predicted"/>
<organism evidence="1 2">
    <name type="scientific">Quercus suber</name>
    <name type="common">Cork oak</name>
    <dbReference type="NCBI Taxonomy" id="58331"/>
    <lineage>
        <taxon>Eukaryota</taxon>
        <taxon>Viridiplantae</taxon>
        <taxon>Streptophyta</taxon>
        <taxon>Embryophyta</taxon>
        <taxon>Tracheophyta</taxon>
        <taxon>Spermatophyta</taxon>
        <taxon>Magnoliopsida</taxon>
        <taxon>eudicotyledons</taxon>
        <taxon>Gunneridae</taxon>
        <taxon>Pentapetalae</taxon>
        <taxon>rosids</taxon>
        <taxon>fabids</taxon>
        <taxon>Fagales</taxon>
        <taxon>Fagaceae</taxon>
        <taxon>Quercus</taxon>
    </lineage>
</organism>
<dbReference type="EMBL" id="PKMF04000304">
    <property type="protein sequence ID" value="KAK7838567.1"/>
    <property type="molecule type" value="Genomic_DNA"/>
</dbReference>
<sequence>MYRLKLHRNILSKEILKIVENEYFFQLHLNEYSSKYGRENYIVSRILEPEIPHKQIDSHKIKVSSIHRFSEGFIDSLYVYSVQSMDSRYYSSFTDVLRENINLEEELFGIEKARELFKEIYDSRKEMPQTPDSID</sequence>
<gene>
    <name evidence="1" type="ORF">CFP56_019508</name>
</gene>
<dbReference type="AlphaFoldDB" id="A0AAW0KHL7"/>
<reference evidence="1 2" key="1">
    <citation type="journal article" date="2018" name="Sci. Data">
        <title>The draft genome sequence of cork oak.</title>
        <authorList>
            <person name="Ramos A.M."/>
            <person name="Usie A."/>
            <person name="Barbosa P."/>
            <person name="Barros P.M."/>
            <person name="Capote T."/>
            <person name="Chaves I."/>
            <person name="Simoes F."/>
            <person name="Abreu I."/>
            <person name="Carrasquinho I."/>
            <person name="Faro C."/>
            <person name="Guimaraes J.B."/>
            <person name="Mendonca D."/>
            <person name="Nobrega F."/>
            <person name="Rodrigues L."/>
            <person name="Saibo N.J.M."/>
            <person name="Varela M.C."/>
            <person name="Egas C."/>
            <person name="Matos J."/>
            <person name="Miguel C.M."/>
            <person name="Oliveira M.M."/>
            <person name="Ricardo C.P."/>
            <person name="Goncalves S."/>
        </authorList>
    </citation>
    <scope>NUCLEOTIDE SEQUENCE [LARGE SCALE GENOMIC DNA]</scope>
    <source>
        <strain evidence="2">cv. HL8</strain>
    </source>
</reference>
<dbReference type="Proteomes" id="UP000237347">
    <property type="component" value="Unassembled WGS sequence"/>
</dbReference>
<accession>A0AAW0KHL7</accession>
<evidence type="ECO:0000313" key="1">
    <source>
        <dbReference type="EMBL" id="KAK7838567.1"/>
    </source>
</evidence>
<name>A0AAW0KHL7_QUESU</name>
<protein>
    <submittedName>
        <fullName evidence="1">Uncharacterized protein</fullName>
    </submittedName>
</protein>
<evidence type="ECO:0000313" key="2">
    <source>
        <dbReference type="Proteomes" id="UP000237347"/>
    </source>
</evidence>